<dbReference type="SUPFAM" id="SSF53254">
    <property type="entry name" value="Phosphoglycerate mutase-like"/>
    <property type="match status" value="1"/>
</dbReference>
<organism evidence="3 4">
    <name type="scientific">Actinacidiphila reveromycinica</name>
    <dbReference type="NCBI Taxonomy" id="659352"/>
    <lineage>
        <taxon>Bacteria</taxon>
        <taxon>Bacillati</taxon>
        <taxon>Actinomycetota</taxon>
        <taxon>Actinomycetes</taxon>
        <taxon>Kitasatosporales</taxon>
        <taxon>Streptomycetaceae</taxon>
        <taxon>Actinacidiphila</taxon>
    </lineage>
</organism>
<keyword evidence="4" id="KW-1185">Reference proteome</keyword>
<dbReference type="InterPro" id="IPR050275">
    <property type="entry name" value="PGM_Phosphatase"/>
</dbReference>
<dbReference type="GO" id="GO:0005737">
    <property type="term" value="C:cytoplasm"/>
    <property type="evidence" value="ECO:0007669"/>
    <property type="project" value="TreeGrafter"/>
</dbReference>
<accession>A0A7U3VPE2</accession>
<evidence type="ECO:0000256" key="2">
    <source>
        <dbReference type="ARBA" id="ARBA00023235"/>
    </source>
</evidence>
<name>A0A7U3VPE2_9ACTN</name>
<evidence type="ECO:0000313" key="3">
    <source>
        <dbReference type="EMBL" id="BBA98615.1"/>
    </source>
</evidence>
<protein>
    <submittedName>
        <fullName evidence="3">Putative phosphoglycerate mutase</fullName>
    </submittedName>
</protein>
<reference evidence="3 4" key="2">
    <citation type="journal article" date="2011" name="J. Antibiot.">
        <title>Furaquinocins I and J: novel polyketide isoprenoid hybrid compounds from Streptomyces reveromyceticus SN-593.</title>
        <authorList>
            <person name="Panthee S."/>
            <person name="Takahashi S."/>
            <person name="Takagi H."/>
            <person name="Nogawa T."/>
            <person name="Oowada E."/>
            <person name="Uramoto M."/>
            <person name="Osada H."/>
        </authorList>
    </citation>
    <scope>NUCLEOTIDE SEQUENCE [LARGE SCALE GENOMIC DNA]</scope>
    <source>
        <strain evidence="3 4">SN-593</strain>
    </source>
</reference>
<keyword evidence="2" id="KW-0413">Isomerase</keyword>
<reference evidence="3 4" key="1">
    <citation type="journal article" date="2010" name="J. Bacteriol.">
        <title>Biochemical characterization of a novel indole prenyltransferase from Streptomyces sp. SN-593.</title>
        <authorList>
            <person name="Takahashi S."/>
            <person name="Takagi H."/>
            <person name="Toyoda A."/>
            <person name="Uramoto M."/>
            <person name="Nogawa T."/>
            <person name="Ueki M."/>
            <person name="Sakaki Y."/>
            <person name="Osada H."/>
        </authorList>
    </citation>
    <scope>NUCLEOTIDE SEQUENCE [LARGE SCALE GENOMIC DNA]</scope>
    <source>
        <strain evidence="3 4">SN-593</strain>
    </source>
</reference>
<reference evidence="3 4" key="4">
    <citation type="journal article" date="2020" name="Sci. Rep.">
        <title>beta-carboline chemical signals induce reveromycin production through a LuxR family regulator in Streptomyces sp. SN-593.</title>
        <authorList>
            <person name="Panthee S."/>
            <person name="Kito N."/>
            <person name="Hayashi T."/>
            <person name="Shimizu T."/>
            <person name="Ishikawa J."/>
            <person name="Hamamoto H."/>
            <person name="Osada H."/>
            <person name="Takahashi S."/>
        </authorList>
    </citation>
    <scope>NUCLEOTIDE SEQUENCE [LARGE SCALE GENOMIC DNA]</scope>
    <source>
        <strain evidence="3 4">SN-593</strain>
    </source>
</reference>
<dbReference type="EMBL" id="AP018365">
    <property type="protein sequence ID" value="BBA98615.1"/>
    <property type="molecule type" value="Genomic_DNA"/>
</dbReference>
<dbReference type="Gene3D" id="3.40.50.1240">
    <property type="entry name" value="Phosphoglycerate mutase-like"/>
    <property type="match status" value="1"/>
</dbReference>
<gene>
    <name evidence="3" type="ORF">RVR_4869</name>
</gene>
<dbReference type="Pfam" id="PF00300">
    <property type="entry name" value="His_Phos_1"/>
    <property type="match status" value="1"/>
</dbReference>
<dbReference type="KEGG" id="arev:RVR_4869"/>
<dbReference type="Proteomes" id="UP000595703">
    <property type="component" value="Chromosome"/>
</dbReference>
<evidence type="ECO:0000256" key="1">
    <source>
        <dbReference type="ARBA" id="ARBA00023152"/>
    </source>
</evidence>
<sequence>MTWRRRVPVVDGSVPYGCAPARLTVVRHGESTANEVFARAERTGDPGLAVAEETDRQVPLSAAGVGQAEALGRWLAGLGARERPHLVVCSPYVRAVRTWEVMASVARAAGASYGPAPFDERLRDREMGVLELMTPPAVRASAPAEADRRGRVGEWFYRPPGGESLADVTLRVRDFLAEFGPAAAGRRVLLVAHDSVVLAVGRVLAGIGGAPAAAAPSQVPNASVSRWVRDGAGLRPVEIGGTRHLGAGR</sequence>
<reference evidence="3 4" key="3">
    <citation type="journal article" date="2011" name="Nat. Chem. Biol.">
        <title>Reveromycin A biosynthesis uses RevG and RevJ for stereospecific spiroacetal formation.</title>
        <authorList>
            <person name="Takahashi S."/>
            <person name="Toyoda A."/>
            <person name="Sekiyama Y."/>
            <person name="Takagi H."/>
            <person name="Nogawa T."/>
            <person name="Uramoto M."/>
            <person name="Suzuki R."/>
            <person name="Koshino H."/>
            <person name="Kumano T."/>
            <person name="Panthee S."/>
            <person name="Dairi T."/>
            <person name="Ishikawa J."/>
            <person name="Ikeda H."/>
            <person name="Sakaki Y."/>
            <person name="Osada H."/>
        </authorList>
    </citation>
    <scope>NUCLEOTIDE SEQUENCE [LARGE SCALE GENOMIC DNA]</scope>
    <source>
        <strain evidence="3 4">SN-593</strain>
    </source>
</reference>
<dbReference type="PROSITE" id="PS00175">
    <property type="entry name" value="PG_MUTASE"/>
    <property type="match status" value="1"/>
</dbReference>
<dbReference type="PANTHER" id="PTHR48100">
    <property type="entry name" value="BROAD-SPECIFICITY PHOSPHATASE YOR283W-RELATED"/>
    <property type="match status" value="1"/>
</dbReference>
<dbReference type="InterPro" id="IPR029033">
    <property type="entry name" value="His_PPase_superfam"/>
</dbReference>
<dbReference type="GO" id="GO:0016791">
    <property type="term" value="F:phosphatase activity"/>
    <property type="evidence" value="ECO:0007669"/>
    <property type="project" value="TreeGrafter"/>
</dbReference>
<dbReference type="InterPro" id="IPR013078">
    <property type="entry name" value="His_Pase_superF_clade-1"/>
</dbReference>
<evidence type="ECO:0000313" key="4">
    <source>
        <dbReference type="Proteomes" id="UP000595703"/>
    </source>
</evidence>
<dbReference type="PANTHER" id="PTHR48100:SF1">
    <property type="entry name" value="HISTIDINE PHOSPHATASE FAMILY PROTEIN-RELATED"/>
    <property type="match status" value="1"/>
</dbReference>
<dbReference type="AlphaFoldDB" id="A0A7U3VPE2"/>
<dbReference type="CDD" id="cd07067">
    <property type="entry name" value="HP_PGM_like"/>
    <property type="match status" value="1"/>
</dbReference>
<dbReference type="InterPro" id="IPR001345">
    <property type="entry name" value="PG/BPGM_mutase_AS"/>
</dbReference>
<dbReference type="SMART" id="SM00855">
    <property type="entry name" value="PGAM"/>
    <property type="match status" value="1"/>
</dbReference>
<proteinExistence type="predicted"/>
<keyword evidence="1" id="KW-0324">Glycolysis</keyword>